<dbReference type="EMBL" id="JBHFFA010000008">
    <property type="protein sequence ID" value="KAL2609698.1"/>
    <property type="molecule type" value="Genomic_DNA"/>
</dbReference>
<comment type="caution">
    <text evidence="2">The sequence shown here is derived from an EMBL/GenBank/DDBJ whole genome shotgun (WGS) entry which is preliminary data.</text>
</comment>
<evidence type="ECO:0000256" key="1">
    <source>
        <dbReference type="SAM" id="MobiDB-lite"/>
    </source>
</evidence>
<organism evidence="2 3">
    <name type="scientific">Riccia fluitans</name>
    <dbReference type="NCBI Taxonomy" id="41844"/>
    <lineage>
        <taxon>Eukaryota</taxon>
        <taxon>Viridiplantae</taxon>
        <taxon>Streptophyta</taxon>
        <taxon>Embryophyta</taxon>
        <taxon>Marchantiophyta</taxon>
        <taxon>Marchantiopsida</taxon>
        <taxon>Marchantiidae</taxon>
        <taxon>Marchantiales</taxon>
        <taxon>Ricciaceae</taxon>
        <taxon>Riccia</taxon>
    </lineage>
</organism>
<keyword evidence="3" id="KW-1185">Reference proteome</keyword>
<evidence type="ECO:0000313" key="2">
    <source>
        <dbReference type="EMBL" id="KAL2609698.1"/>
    </source>
</evidence>
<proteinExistence type="predicted"/>
<protein>
    <submittedName>
        <fullName evidence="2">Uncharacterized protein</fullName>
    </submittedName>
</protein>
<sequence length="178" mass="20510">MMEEQYLTRHRTQIGDHQNLRYSLRITLRSRRVLRCRETPRVSLDRGKLPLGKTHLAQPHPNFPLQRAVGASRVHHPLQDSVRVTPIPTQSPHENSQHSHIASPVSLPFRVFSGRIASRERSRVYSPTWRLAYLVSARLVSVRAFPLELTIVKQGQSKSHKSSQRLPAQQSETEHRDN</sequence>
<accession>A0ABD1XL64</accession>
<dbReference type="AlphaFoldDB" id="A0ABD1XL64"/>
<dbReference type="Proteomes" id="UP001605036">
    <property type="component" value="Unassembled WGS sequence"/>
</dbReference>
<feature type="region of interest" description="Disordered" evidence="1">
    <location>
        <begin position="154"/>
        <end position="178"/>
    </location>
</feature>
<name>A0ABD1XL64_9MARC</name>
<reference evidence="2 3" key="1">
    <citation type="submission" date="2024-09" db="EMBL/GenBank/DDBJ databases">
        <title>Chromosome-scale assembly of Riccia fluitans.</title>
        <authorList>
            <person name="Paukszto L."/>
            <person name="Sawicki J."/>
            <person name="Karawczyk K."/>
            <person name="Piernik-Szablinska J."/>
            <person name="Szczecinska M."/>
            <person name="Mazdziarz M."/>
        </authorList>
    </citation>
    <scope>NUCLEOTIDE SEQUENCE [LARGE SCALE GENOMIC DNA]</scope>
    <source>
        <strain evidence="2">Rf_01</strain>
        <tissue evidence="2">Aerial parts of the thallus</tissue>
    </source>
</reference>
<gene>
    <name evidence="2" type="ORF">R1flu_028271</name>
</gene>
<evidence type="ECO:0000313" key="3">
    <source>
        <dbReference type="Proteomes" id="UP001605036"/>
    </source>
</evidence>